<organism evidence="11 12">
    <name type="scientific">Reticulomyxa filosa</name>
    <dbReference type="NCBI Taxonomy" id="46433"/>
    <lineage>
        <taxon>Eukaryota</taxon>
        <taxon>Sar</taxon>
        <taxon>Rhizaria</taxon>
        <taxon>Retaria</taxon>
        <taxon>Foraminifera</taxon>
        <taxon>Monothalamids</taxon>
        <taxon>Reticulomyxidae</taxon>
        <taxon>Reticulomyxa</taxon>
    </lineage>
</organism>
<evidence type="ECO:0000313" key="11">
    <source>
        <dbReference type="EMBL" id="ETO05969.1"/>
    </source>
</evidence>
<comment type="pathway">
    <text evidence="2 10">Protein modification; protein glycosylation.</text>
</comment>
<feature type="transmembrane region" description="Helical" evidence="10">
    <location>
        <begin position="275"/>
        <end position="295"/>
    </location>
</feature>
<dbReference type="GO" id="GO:0005789">
    <property type="term" value="C:endoplasmic reticulum membrane"/>
    <property type="evidence" value="ECO:0007669"/>
    <property type="project" value="UniProtKB-SubCell"/>
</dbReference>
<keyword evidence="5 10" id="KW-0808">Transferase</keyword>
<dbReference type="UniPathway" id="UPA00378"/>
<feature type="transmembrane region" description="Helical" evidence="10">
    <location>
        <begin position="232"/>
        <end position="255"/>
    </location>
</feature>
<feature type="transmembrane region" description="Helical" evidence="10">
    <location>
        <begin position="342"/>
        <end position="360"/>
    </location>
</feature>
<gene>
    <name evidence="11" type="ORF">RFI_31427</name>
</gene>
<dbReference type="AlphaFoldDB" id="X6LWI3"/>
<protein>
    <recommendedName>
        <fullName evidence="10">Alpha-1,3-glucosyltransferase</fullName>
        <ecNumber evidence="10">2.4.1.-</ecNumber>
    </recommendedName>
</protein>
<evidence type="ECO:0000256" key="1">
    <source>
        <dbReference type="ARBA" id="ARBA00004477"/>
    </source>
</evidence>
<keyword evidence="9 10" id="KW-0472">Membrane</keyword>
<feature type="transmembrane region" description="Helical" evidence="10">
    <location>
        <begin position="181"/>
        <end position="198"/>
    </location>
</feature>
<dbReference type="GO" id="GO:0006487">
    <property type="term" value="P:protein N-linked glycosylation"/>
    <property type="evidence" value="ECO:0007669"/>
    <property type="project" value="TreeGrafter"/>
</dbReference>
<reference evidence="11 12" key="1">
    <citation type="journal article" date="2013" name="Curr. Biol.">
        <title>The Genome of the Foraminiferan Reticulomyxa filosa.</title>
        <authorList>
            <person name="Glockner G."/>
            <person name="Hulsmann N."/>
            <person name="Schleicher M."/>
            <person name="Noegel A.A."/>
            <person name="Eichinger L."/>
            <person name="Gallinger C."/>
            <person name="Pawlowski J."/>
            <person name="Sierra R."/>
            <person name="Euteneuer U."/>
            <person name="Pillet L."/>
            <person name="Moustafa A."/>
            <person name="Platzer M."/>
            <person name="Groth M."/>
            <person name="Szafranski K."/>
            <person name="Schliwa M."/>
        </authorList>
    </citation>
    <scope>NUCLEOTIDE SEQUENCE [LARGE SCALE GENOMIC DNA]</scope>
</reference>
<dbReference type="EMBL" id="ASPP01027626">
    <property type="protein sequence ID" value="ETO05969.1"/>
    <property type="molecule type" value="Genomic_DNA"/>
</dbReference>
<dbReference type="PANTHER" id="PTHR12413:SF2">
    <property type="entry name" value="DOLICHYL PYROPHOSPHATE GLC1MAN9GLCNAC2 ALPHA-1,3-GLUCOSYLTRANSFERASE-RELATED"/>
    <property type="match status" value="1"/>
</dbReference>
<feature type="transmembrane region" description="Helical" evidence="10">
    <location>
        <begin position="49"/>
        <end position="72"/>
    </location>
</feature>
<dbReference type="PANTHER" id="PTHR12413">
    <property type="entry name" value="DOLICHYL GLYCOSYLTRANSFERASE"/>
    <property type="match status" value="1"/>
</dbReference>
<proteinExistence type="inferred from homology"/>
<evidence type="ECO:0000256" key="3">
    <source>
        <dbReference type="ARBA" id="ARBA00008715"/>
    </source>
</evidence>
<sequence>MKHIFLYVAPLYVIYLLSNYCFVQVNYAYRSWEEYSYWYQNKQFIIRWSRFVTVAFFTLLIFATSFGPFIALGQTRQVLSRLFPFKRGLTHAYWAPNVWSLYSALDVVLSRLMYLGPSSSSSLHESSAIESAASSQLTRGMVGEFTTRVLPKIEPVHCFLLTLLAMCPVLFEVWKRPHPKSFLTALLYAFMCSFMCGYHVHEKAVLMITIPLRCFFFFFCNNRRVITKCDLCWFIACCCVVVCYNSKVALHWTLWIMRNSPFLLPLLPNMQETPIKLLLVLLHGVLMYVLLDNEIRYYQSKHRYAETGLNLHFFEWLYLFGFAGVQLFYSVIQPLLFPRWEFLPLMFFSVYSAFGCCYAWRKCYRLFQETQRVIFMTDD</sequence>
<accession>X6LWI3</accession>
<evidence type="ECO:0000256" key="8">
    <source>
        <dbReference type="ARBA" id="ARBA00022989"/>
    </source>
</evidence>
<feature type="transmembrane region" description="Helical" evidence="10">
    <location>
        <begin position="153"/>
        <end position="174"/>
    </location>
</feature>
<feature type="transmembrane region" description="Helical" evidence="10">
    <location>
        <begin position="204"/>
        <end position="220"/>
    </location>
</feature>
<feature type="transmembrane region" description="Helical" evidence="10">
    <location>
        <begin position="7"/>
        <end position="29"/>
    </location>
</feature>
<evidence type="ECO:0000256" key="9">
    <source>
        <dbReference type="ARBA" id="ARBA00023136"/>
    </source>
</evidence>
<dbReference type="InterPro" id="IPR004856">
    <property type="entry name" value="Glyco_trans_ALG6/ALG8"/>
</dbReference>
<evidence type="ECO:0000256" key="4">
    <source>
        <dbReference type="ARBA" id="ARBA00022676"/>
    </source>
</evidence>
<feature type="transmembrane region" description="Helical" evidence="10">
    <location>
        <begin position="316"/>
        <end position="336"/>
    </location>
</feature>
<name>X6LWI3_RETFI</name>
<evidence type="ECO:0000256" key="5">
    <source>
        <dbReference type="ARBA" id="ARBA00022679"/>
    </source>
</evidence>
<evidence type="ECO:0000256" key="6">
    <source>
        <dbReference type="ARBA" id="ARBA00022692"/>
    </source>
</evidence>
<dbReference type="Proteomes" id="UP000023152">
    <property type="component" value="Unassembled WGS sequence"/>
</dbReference>
<evidence type="ECO:0000313" key="12">
    <source>
        <dbReference type="Proteomes" id="UP000023152"/>
    </source>
</evidence>
<dbReference type="Pfam" id="PF03155">
    <property type="entry name" value="Alg6_Alg8"/>
    <property type="match status" value="2"/>
</dbReference>
<dbReference type="OrthoDB" id="1689333at2759"/>
<keyword evidence="8 10" id="KW-1133">Transmembrane helix</keyword>
<keyword evidence="6 10" id="KW-0812">Transmembrane</keyword>
<comment type="caution">
    <text evidence="11">The sequence shown here is derived from an EMBL/GenBank/DDBJ whole genome shotgun (WGS) entry which is preliminary data.</text>
</comment>
<dbReference type="EC" id="2.4.1.-" evidence="10"/>
<dbReference type="OMA" id="NENARGH"/>
<comment type="subcellular location">
    <subcellularLocation>
        <location evidence="1 10">Endoplasmic reticulum membrane</location>
        <topology evidence="1 10">Multi-pass membrane protein</topology>
    </subcellularLocation>
</comment>
<evidence type="ECO:0000256" key="2">
    <source>
        <dbReference type="ARBA" id="ARBA00004922"/>
    </source>
</evidence>
<comment type="similarity">
    <text evidence="3 10">Belongs to the ALG6/ALG8 glucosyltransferase family.</text>
</comment>
<evidence type="ECO:0000256" key="10">
    <source>
        <dbReference type="RuleBase" id="RU363110"/>
    </source>
</evidence>
<evidence type="ECO:0000256" key="7">
    <source>
        <dbReference type="ARBA" id="ARBA00022824"/>
    </source>
</evidence>
<dbReference type="GO" id="GO:0042283">
    <property type="term" value="F:dolichyl pyrophosphate Glc1Man9GlcNAc2 alpha-1,3-glucosyltransferase activity"/>
    <property type="evidence" value="ECO:0007669"/>
    <property type="project" value="TreeGrafter"/>
</dbReference>
<keyword evidence="4 10" id="KW-0328">Glycosyltransferase</keyword>
<keyword evidence="7 10" id="KW-0256">Endoplasmic reticulum</keyword>
<keyword evidence="12" id="KW-1185">Reference proteome</keyword>